<dbReference type="InterPro" id="IPR013083">
    <property type="entry name" value="Znf_RING/FYVE/PHD"/>
</dbReference>
<dbReference type="Pfam" id="PF13920">
    <property type="entry name" value="zf-C3HC4_3"/>
    <property type="match status" value="1"/>
</dbReference>
<dbReference type="PIRSF" id="PIRSF036836">
    <property type="entry name" value="RNase_bind_SBP1"/>
    <property type="match status" value="1"/>
</dbReference>
<dbReference type="Gene3D" id="3.30.40.10">
    <property type="entry name" value="Zinc/RING finger domain, C3HC4 (zinc finger)"/>
    <property type="match status" value="1"/>
</dbReference>
<dbReference type="PANTHER" id="PTHR42647">
    <property type="entry name" value="SBP (S-RIBONUCLEASE BINDING PROTEIN) FAMILY PROTEIN"/>
    <property type="match status" value="1"/>
</dbReference>
<evidence type="ECO:0000256" key="5">
    <source>
        <dbReference type="SAM" id="MobiDB-lite"/>
    </source>
</evidence>
<evidence type="ECO:0000313" key="8">
    <source>
        <dbReference type="Proteomes" id="UP001359559"/>
    </source>
</evidence>
<evidence type="ECO:0000256" key="1">
    <source>
        <dbReference type="ARBA" id="ARBA00022723"/>
    </source>
</evidence>
<dbReference type="PANTHER" id="PTHR42647:SF55">
    <property type="entry name" value="BOI-RELATED E3 UBIQUITIN-PROTEIN LIGASE 1"/>
    <property type="match status" value="1"/>
</dbReference>
<feature type="compositionally biased region" description="Polar residues" evidence="5">
    <location>
        <begin position="24"/>
        <end position="37"/>
    </location>
</feature>
<evidence type="ECO:0000313" key="7">
    <source>
        <dbReference type="EMBL" id="KAK7317914.1"/>
    </source>
</evidence>
<evidence type="ECO:0000256" key="3">
    <source>
        <dbReference type="ARBA" id="ARBA00022833"/>
    </source>
</evidence>
<keyword evidence="8" id="KW-1185">Reference proteome</keyword>
<dbReference type="GO" id="GO:0008270">
    <property type="term" value="F:zinc ion binding"/>
    <property type="evidence" value="ECO:0007669"/>
    <property type="project" value="UniProtKB-KW"/>
</dbReference>
<dbReference type="InterPro" id="IPR001841">
    <property type="entry name" value="Znf_RING"/>
</dbReference>
<keyword evidence="2 4" id="KW-0863">Zinc-finger</keyword>
<keyword evidence="3" id="KW-0862">Zinc</keyword>
<sequence>MNKSDSGLTYHIPVPRKRSRDSIAESNTLPVSQKNKISPQPSFLDQELLYHLQTQHSEIDRFIAQHTEKVRMELEEQRMRQSRMLVTAIQEAVGKKLKEKDEEIQRMGKMNWVLQEKVKSLCVENQIWRELAQNNEATANSLRSNLEQVLAHVSEEQRQYGGGGDDAESSCGSNEEVEEERRMCSECGVRESIVLLLPCRHLCLCTICGSTVHNCPLCHSGINASVHVNFS</sequence>
<organism evidence="7 8">
    <name type="scientific">Clitoria ternatea</name>
    <name type="common">Butterfly pea</name>
    <dbReference type="NCBI Taxonomy" id="43366"/>
    <lineage>
        <taxon>Eukaryota</taxon>
        <taxon>Viridiplantae</taxon>
        <taxon>Streptophyta</taxon>
        <taxon>Embryophyta</taxon>
        <taxon>Tracheophyta</taxon>
        <taxon>Spermatophyta</taxon>
        <taxon>Magnoliopsida</taxon>
        <taxon>eudicotyledons</taxon>
        <taxon>Gunneridae</taxon>
        <taxon>Pentapetalae</taxon>
        <taxon>rosids</taxon>
        <taxon>fabids</taxon>
        <taxon>Fabales</taxon>
        <taxon>Fabaceae</taxon>
        <taxon>Papilionoideae</taxon>
        <taxon>50 kb inversion clade</taxon>
        <taxon>NPAAA clade</taxon>
        <taxon>indigoferoid/millettioid clade</taxon>
        <taxon>Phaseoleae</taxon>
        <taxon>Clitoria</taxon>
    </lineage>
</organism>
<dbReference type="GO" id="GO:0043067">
    <property type="term" value="P:regulation of programmed cell death"/>
    <property type="evidence" value="ECO:0007669"/>
    <property type="project" value="TreeGrafter"/>
</dbReference>
<dbReference type="GO" id="GO:0004842">
    <property type="term" value="F:ubiquitin-protein transferase activity"/>
    <property type="evidence" value="ECO:0007669"/>
    <property type="project" value="TreeGrafter"/>
</dbReference>
<evidence type="ECO:0000256" key="4">
    <source>
        <dbReference type="PROSITE-ProRule" id="PRU00175"/>
    </source>
</evidence>
<dbReference type="Proteomes" id="UP001359559">
    <property type="component" value="Unassembled WGS sequence"/>
</dbReference>
<dbReference type="EMBL" id="JAYKXN010000001">
    <property type="protein sequence ID" value="KAK7317914.1"/>
    <property type="molecule type" value="Genomic_DNA"/>
</dbReference>
<dbReference type="PROSITE" id="PS50089">
    <property type="entry name" value="ZF_RING_2"/>
    <property type="match status" value="1"/>
</dbReference>
<comment type="caution">
    <text evidence="7">The sequence shown here is derived from an EMBL/GenBank/DDBJ whole genome shotgun (WGS) entry which is preliminary data.</text>
</comment>
<feature type="region of interest" description="Disordered" evidence="5">
    <location>
        <begin position="1"/>
        <end position="37"/>
    </location>
</feature>
<reference evidence="7 8" key="1">
    <citation type="submission" date="2024-01" db="EMBL/GenBank/DDBJ databases">
        <title>The genomes of 5 underutilized Papilionoideae crops provide insights into root nodulation and disease resistance.</title>
        <authorList>
            <person name="Yuan L."/>
        </authorList>
    </citation>
    <scope>NUCLEOTIDE SEQUENCE [LARGE SCALE GENOMIC DNA]</scope>
    <source>
        <strain evidence="7">LY-2023</strain>
        <tissue evidence="7">Leaf</tissue>
    </source>
</reference>
<dbReference type="AlphaFoldDB" id="A0AAN9Q1R4"/>
<evidence type="ECO:0000259" key="6">
    <source>
        <dbReference type="PROSITE" id="PS50089"/>
    </source>
</evidence>
<protein>
    <recommendedName>
        <fullName evidence="6">RING-type domain-containing protein</fullName>
    </recommendedName>
</protein>
<gene>
    <name evidence="7" type="ORF">RJT34_02536</name>
</gene>
<feature type="domain" description="RING-type" evidence="6">
    <location>
        <begin position="184"/>
        <end position="219"/>
    </location>
</feature>
<keyword evidence="1" id="KW-0479">Metal-binding</keyword>
<proteinExistence type="predicted"/>
<name>A0AAN9Q1R4_CLITE</name>
<evidence type="ECO:0000256" key="2">
    <source>
        <dbReference type="ARBA" id="ARBA00022771"/>
    </source>
</evidence>
<accession>A0AAN9Q1R4</accession>